<dbReference type="SMART" id="SM00054">
    <property type="entry name" value="EFh"/>
    <property type="match status" value="3"/>
</dbReference>
<dbReference type="AlphaFoldDB" id="A0A261Y761"/>
<dbReference type="Proteomes" id="UP000242875">
    <property type="component" value="Unassembled WGS sequence"/>
</dbReference>
<name>A0A261Y761_9FUNG</name>
<reference evidence="4 5" key="1">
    <citation type="journal article" date="2017" name="Mycologia">
        <title>Bifiguratus adelaidae, gen. et sp. nov., a new member of Mucoromycotina in endophytic and soil-dwelling habitats.</title>
        <authorList>
            <person name="Torres-Cruz T.J."/>
            <person name="Billingsley Tobias T.L."/>
            <person name="Almatruk M."/>
            <person name="Hesse C."/>
            <person name="Kuske C.R."/>
            <person name="Desiro A."/>
            <person name="Benucci G.M."/>
            <person name="Bonito G."/>
            <person name="Stajich J.E."/>
            <person name="Dunlap C."/>
            <person name="Arnold A.E."/>
            <person name="Porras-Alfaro A."/>
        </authorList>
    </citation>
    <scope>NUCLEOTIDE SEQUENCE [LARGE SCALE GENOMIC DNA]</scope>
    <source>
        <strain evidence="4 5">AZ0501</strain>
    </source>
</reference>
<dbReference type="PROSITE" id="PS00018">
    <property type="entry name" value="EF_HAND_1"/>
    <property type="match status" value="1"/>
</dbReference>
<feature type="domain" description="EF-hand" evidence="3">
    <location>
        <begin position="126"/>
        <end position="161"/>
    </location>
</feature>
<dbReference type="PANTHER" id="PTHR23048:SF0">
    <property type="entry name" value="CALMODULIN LIKE 3"/>
    <property type="match status" value="1"/>
</dbReference>
<dbReference type="Gene3D" id="1.10.238.10">
    <property type="entry name" value="EF-hand"/>
    <property type="match status" value="1"/>
</dbReference>
<gene>
    <name evidence="4" type="ORF">BZG36_00468</name>
</gene>
<dbReference type="CDD" id="cd00051">
    <property type="entry name" value="EFh"/>
    <property type="match status" value="1"/>
</dbReference>
<dbReference type="SUPFAM" id="SSF47473">
    <property type="entry name" value="EF-hand"/>
    <property type="match status" value="1"/>
</dbReference>
<accession>A0A261Y761</accession>
<dbReference type="Pfam" id="PF13499">
    <property type="entry name" value="EF-hand_7"/>
    <property type="match status" value="1"/>
</dbReference>
<keyword evidence="5" id="KW-1185">Reference proteome</keyword>
<evidence type="ECO:0000256" key="2">
    <source>
        <dbReference type="ARBA" id="ARBA00022837"/>
    </source>
</evidence>
<proteinExistence type="predicted"/>
<evidence type="ECO:0000256" key="1">
    <source>
        <dbReference type="ARBA" id="ARBA00022737"/>
    </source>
</evidence>
<organism evidence="4 5">
    <name type="scientific">Bifiguratus adelaidae</name>
    <dbReference type="NCBI Taxonomy" id="1938954"/>
    <lineage>
        <taxon>Eukaryota</taxon>
        <taxon>Fungi</taxon>
        <taxon>Fungi incertae sedis</taxon>
        <taxon>Mucoromycota</taxon>
        <taxon>Mucoromycotina</taxon>
        <taxon>Endogonomycetes</taxon>
        <taxon>Endogonales</taxon>
        <taxon>Endogonales incertae sedis</taxon>
        <taxon>Bifiguratus</taxon>
    </lineage>
</organism>
<dbReference type="InterPro" id="IPR011992">
    <property type="entry name" value="EF-hand-dom_pair"/>
</dbReference>
<evidence type="ECO:0000259" key="3">
    <source>
        <dbReference type="PROSITE" id="PS50222"/>
    </source>
</evidence>
<dbReference type="FunFam" id="1.10.238.10:FF:000001">
    <property type="entry name" value="Calmodulin 1"/>
    <property type="match status" value="1"/>
</dbReference>
<keyword evidence="1" id="KW-0677">Repeat</keyword>
<dbReference type="OrthoDB" id="26525at2759"/>
<evidence type="ECO:0000313" key="4">
    <source>
        <dbReference type="EMBL" id="OZJ06421.1"/>
    </source>
</evidence>
<dbReference type="PANTHER" id="PTHR23048">
    <property type="entry name" value="MYOSIN LIGHT CHAIN 1, 3"/>
    <property type="match status" value="1"/>
</dbReference>
<dbReference type="GO" id="GO:0005509">
    <property type="term" value="F:calcium ion binding"/>
    <property type="evidence" value="ECO:0007669"/>
    <property type="project" value="InterPro"/>
</dbReference>
<dbReference type="GO" id="GO:0016460">
    <property type="term" value="C:myosin II complex"/>
    <property type="evidence" value="ECO:0007669"/>
    <property type="project" value="TreeGrafter"/>
</dbReference>
<keyword evidence="2" id="KW-0106">Calcium</keyword>
<evidence type="ECO:0000313" key="5">
    <source>
        <dbReference type="Proteomes" id="UP000242875"/>
    </source>
</evidence>
<dbReference type="InterPro" id="IPR018247">
    <property type="entry name" value="EF_Hand_1_Ca_BS"/>
</dbReference>
<feature type="domain" description="EF-hand" evidence="3">
    <location>
        <begin position="21"/>
        <end position="56"/>
    </location>
</feature>
<dbReference type="PROSITE" id="PS50222">
    <property type="entry name" value="EF_HAND_2"/>
    <property type="match status" value="3"/>
</dbReference>
<dbReference type="EMBL" id="MVBO01000003">
    <property type="protein sequence ID" value="OZJ06421.1"/>
    <property type="molecule type" value="Genomic_DNA"/>
</dbReference>
<comment type="caution">
    <text evidence="4">The sequence shown here is derived from an EMBL/GenBank/DDBJ whole genome shotgun (WGS) entry which is preliminary data.</text>
</comment>
<sequence>MVSHGYSTESVDVDASQSVEEQNNLYKNAWSLFDSSNSGSVTPQQLLEIARKCDYNLSAEDAQAICGSSGKLNFETMKSILSRQFTGEHGFEDSFLASFKAFDKENKGQITREDLANVMKAYGTPLSSEEIDGMVHEADVDGDDMVNYEEFLKIMTNIETPSRNVLTRMM</sequence>
<dbReference type="InterPro" id="IPR002048">
    <property type="entry name" value="EF_hand_dom"/>
</dbReference>
<protein>
    <recommendedName>
        <fullName evidence="3">EF-hand domain-containing protein</fullName>
    </recommendedName>
</protein>
<feature type="domain" description="EF-hand" evidence="3">
    <location>
        <begin position="90"/>
        <end position="125"/>
    </location>
</feature>
<dbReference type="InterPro" id="IPR050230">
    <property type="entry name" value="CALM/Myosin/TropC-like"/>
</dbReference>